<organism evidence="2 3">
    <name type="scientific">Cephalotus follicularis</name>
    <name type="common">Albany pitcher plant</name>
    <dbReference type="NCBI Taxonomy" id="3775"/>
    <lineage>
        <taxon>Eukaryota</taxon>
        <taxon>Viridiplantae</taxon>
        <taxon>Streptophyta</taxon>
        <taxon>Embryophyta</taxon>
        <taxon>Tracheophyta</taxon>
        <taxon>Spermatophyta</taxon>
        <taxon>Magnoliopsida</taxon>
        <taxon>eudicotyledons</taxon>
        <taxon>Gunneridae</taxon>
        <taxon>Pentapetalae</taxon>
        <taxon>rosids</taxon>
        <taxon>fabids</taxon>
        <taxon>Oxalidales</taxon>
        <taxon>Cephalotaceae</taxon>
        <taxon>Cephalotus</taxon>
    </lineage>
</organism>
<dbReference type="Proteomes" id="UP000187406">
    <property type="component" value="Unassembled WGS sequence"/>
</dbReference>
<protein>
    <submittedName>
        <fullName evidence="2">Uncharacterized protein</fullName>
    </submittedName>
</protein>
<evidence type="ECO:0000313" key="2">
    <source>
        <dbReference type="EMBL" id="GAV71017.1"/>
    </source>
</evidence>
<reference evidence="3" key="1">
    <citation type="submission" date="2016-04" db="EMBL/GenBank/DDBJ databases">
        <title>Cephalotus genome sequencing.</title>
        <authorList>
            <person name="Fukushima K."/>
            <person name="Hasebe M."/>
            <person name="Fang X."/>
        </authorList>
    </citation>
    <scope>NUCLEOTIDE SEQUENCE [LARGE SCALE GENOMIC DNA]</scope>
    <source>
        <strain evidence="3">cv. St1</strain>
    </source>
</reference>
<sequence>MVLDTANDNYMETPNPPDNKAVVEGDSSPHECGEIRWRFSKEEQRKGHANSCFPTQEVANFLFGCHSEDFYFWVELNLLTKKNGYPHFRMKEDCASYRHMSTDYTVIPLIVSTLTCLPSFISEMYDS</sequence>
<evidence type="ECO:0000256" key="1">
    <source>
        <dbReference type="SAM" id="MobiDB-lite"/>
    </source>
</evidence>
<dbReference type="InParanoid" id="A0A1Q3BST7"/>
<dbReference type="AlphaFoldDB" id="A0A1Q3BST7"/>
<comment type="caution">
    <text evidence="2">The sequence shown here is derived from an EMBL/GenBank/DDBJ whole genome shotgun (WGS) entry which is preliminary data.</text>
</comment>
<feature type="region of interest" description="Disordered" evidence="1">
    <location>
        <begin position="1"/>
        <end position="29"/>
    </location>
</feature>
<dbReference type="EMBL" id="BDDD01000860">
    <property type="protein sequence ID" value="GAV71017.1"/>
    <property type="molecule type" value="Genomic_DNA"/>
</dbReference>
<gene>
    <name evidence="2" type="ORF">CFOL_v3_14511</name>
</gene>
<accession>A0A1Q3BST7</accession>
<keyword evidence="3" id="KW-1185">Reference proteome</keyword>
<proteinExistence type="predicted"/>
<feature type="compositionally biased region" description="Polar residues" evidence="1">
    <location>
        <begin position="1"/>
        <end position="12"/>
    </location>
</feature>
<evidence type="ECO:0000313" key="3">
    <source>
        <dbReference type="Proteomes" id="UP000187406"/>
    </source>
</evidence>
<name>A0A1Q3BST7_CEPFO</name>